<dbReference type="EMBL" id="QUSL01000034">
    <property type="protein sequence ID" value="RGD79704.1"/>
    <property type="molecule type" value="Genomic_DNA"/>
</dbReference>
<reference evidence="2 3" key="1">
    <citation type="submission" date="2018-08" db="EMBL/GenBank/DDBJ databases">
        <title>A genome reference for cultivated species of the human gut microbiota.</title>
        <authorList>
            <person name="Zou Y."/>
            <person name="Xue W."/>
            <person name="Luo G."/>
        </authorList>
    </citation>
    <scope>NUCLEOTIDE SEQUENCE [LARGE SCALE GENOMIC DNA]</scope>
    <source>
        <strain evidence="2 3">OM06-4</strain>
    </source>
</reference>
<sequence length="74" mass="8188">MCSLQVDSQYFDKICNGVINHLVVCKEEGIEQGDCVSLRKLGKTNISCVVKVEYVDCEGSGVDENYCILGVKRI</sequence>
<evidence type="ECO:0000313" key="1">
    <source>
        <dbReference type="EMBL" id="MDB7085430.1"/>
    </source>
</evidence>
<accession>A0A3E3ABM5</accession>
<dbReference type="Proteomes" id="UP000261032">
    <property type="component" value="Unassembled WGS sequence"/>
</dbReference>
<dbReference type="GeneID" id="64197030"/>
<gene>
    <name evidence="2" type="ORF">DXB93_15770</name>
    <name evidence="1" type="ORF">PM738_16605</name>
</gene>
<evidence type="ECO:0000313" key="2">
    <source>
        <dbReference type="EMBL" id="RGD79704.1"/>
    </source>
</evidence>
<dbReference type="EMBL" id="JAQLKE010000039">
    <property type="protein sequence ID" value="MDB7085430.1"/>
    <property type="molecule type" value="Genomic_DNA"/>
</dbReference>
<evidence type="ECO:0000313" key="3">
    <source>
        <dbReference type="Proteomes" id="UP000261032"/>
    </source>
</evidence>
<dbReference type="AlphaFoldDB" id="A0A3E3ABM5"/>
<dbReference type="Gene3D" id="2.30.130.30">
    <property type="entry name" value="Hypothetical protein"/>
    <property type="match status" value="1"/>
</dbReference>
<proteinExistence type="predicted"/>
<comment type="caution">
    <text evidence="2">The sequence shown here is derived from an EMBL/GenBank/DDBJ whole genome shotgun (WGS) entry which is preliminary data.</text>
</comment>
<dbReference type="RefSeq" id="WP_003539216.1">
    <property type="nucleotide sequence ID" value="NZ_AP031443.1"/>
</dbReference>
<organism evidence="2 3">
    <name type="scientific">Thomasclavelia ramosa</name>
    <dbReference type="NCBI Taxonomy" id="1547"/>
    <lineage>
        <taxon>Bacteria</taxon>
        <taxon>Bacillati</taxon>
        <taxon>Bacillota</taxon>
        <taxon>Erysipelotrichia</taxon>
        <taxon>Erysipelotrichales</taxon>
        <taxon>Coprobacillaceae</taxon>
        <taxon>Thomasclavelia</taxon>
    </lineage>
</organism>
<reference evidence="1" key="2">
    <citation type="submission" date="2023-01" db="EMBL/GenBank/DDBJ databases">
        <title>Human gut microbiome strain richness.</title>
        <authorList>
            <person name="Chen-Liaw A."/>
        </authorList>
    </citation>
    <scope>NUCLEOTIDE SEQUENCE</scope>
    <source>
        <strain evidence="1">1001217st2_G6_1001217B_191108</strain>
    </source>
</reference>
<protein>
    <submittedName>
        <fullName evidence="1">DUF3850 domain-containing protein</fullName>
    </submittedName>
</protein>
<dbReference type="Proteomes" id="UP001211987">
    <property type="component" value="Unassembled WGS sequence"/>
</dbReference>
<name>A0A3E3ABM5_9FIRM</name>